<dbReference type="AlphaFoldDB" id="A0A6S7C690"/>
<organism evidence="1 2">
    <name type="scientific">Achromobacter piechaudii</name>
    <dbReference type="NCBI Taxonomy" id="72556"/>
    <lineage>
        <taxon>Bacteria</taxon>
        <taxon>Pseudomonadati</taxon>
        <taxon>Pseudomonadota</taxon>
        <taxon>Betaproteobacteria</taxon>
        <taxon>Burkholderiales</taxon>
        <taxon>Alcaligenaceae</taxon>
        <taxon>Achromobacter</taxon>
    </lineage>
</organism>
<name>A0A6S7C690_9BURK</name>
<dbReference type="EMBL" id="CADILD010000001">
    <property type="protein sequence ID" value="CAB3834559.1"/>
    <property type="molecule type" value="Genomic_DNA"/>
</dbReference>
<proteinExistence type="predicted"/>
<dbReference type="RefSeq" id="WP_175127838.1">
    <property type="nucleotide sequence ID" value="NZ_CADILD010000001.1"/>
</dbReference>
<evidence type="ECO:0000313" key="1">
    <source>
        <dbReference type="EMBL" id="CAB3834559.1"/>
    </source>
</evidence>
<accession>A0A6S7C690</accession>
<evidence type="ECO:0000313" key="2">
    <source>
        <dbReference type="Proteomes" id="UP000494105"/>
    </source>
</evidence>
<sequence length="197" mass="21208">MNLDTPVPGSASAIEPNVRASSYIVLRTSHTCRHCQCATPVYALALAPGYESTDADIELDDDGASSGLDPLAFRDWLFRPEAWQCIDGPALLSQLGMLSADVAQTLRDAASAMRPDPDAHGQWTNFCEHCGRAVWEGDLYPTAGLPFCPKDAAAAAHIAVHTVHAPFAAYASMIWSDGYRNKWPLFARLGIACSEAD</sequence>
<reference evidence="1 2" key="1">
    <citation type="submission" date="2020-04" db="EMBL/GenBank/DDBJ databases">
        <authorList>
            <person name="De Canck E."/>
        </authorList>
    </citation>
    <scope>NUCLEOTIDE SEQUENCE [LARGE SCALE GENOMIC DNA]</scope>
    <source>
        <strain evidence="1 2">LMG 1861</strain>
    </source>
</reference>
<dbReference type="Proteomes" id="UP000494105">
    <property type="component" value="Unassembled WGS sequence"/>
</dbReference>
<protein>
    <submittedName>
        <fullName evidence="1">Uncharacterized protein</fullName>
    </submittedName>
</protein>
<gene>
    <name evidence="1" type="ORF">LMG1861_00953</name>
</gene>